<dbReference type="Proteomes" id="UP000178656">
    <property type="component" value="Unassembled WGS sequence"/>
</dbReference>
<dbReference type="AlphaFoldDB" id="A0A1F5T5L3"/>
<protein>
    <submittedName>
        <fullName evidence="1">Uncharacterized protein</fullName>
    </submittedName>
</protein>
<accession>A0A1F5T5L3</accession>
<comment type="caution">
    <text evidence="1">The sequence shown here is derived from an EMBL/GenBank/DDBJ whole genome shotgun (WGS) entry which is preliminary data.</text>
</comment>
<sequence>MFTIRPFETGDAGAIRFVYKQAFAGAPWFEKLTDDKYLNVGKKVSSTSVSPRWSRLIARLLSAAIGAKQRTLPKSPGNGAMSLDDSRLIFWSVSRLARRI</sequence>
<organism evidence="1 2">
    <name type="scientific">Candidatus Falkowbacteria bacterium RIFOXYC2_FULL_48_21</name>
    <dbReference type="NCBI Taxonomy" id="1798005"/>
    <lineage>
        <taxon>Bacteria</taxon>
        <taxon>Candidatus Falkowiibacteriota</taxon>
    </lineage>
</organism>
<evidence type="ECO:0000313" key="1">
    <source>
        <dbReference type="EMBL" id="OGF34264.1"/>
    </source>
</evidence>
<proteinExistence type="predicted"/>
<name>A0A1F5T5L3_9BACT</name>
<dbReference type="EMBL" id="MFGM01000077">
    <property type="protein sequence ID" value="OGF34264.1"/>
    <property type="molecule type" value="Genomic_DNA"/>
</dbReference>
<reference evidence="1 2" key="1">
    <citation type="journal article" date="2016" name="Nat. Commun.">
        <title>Thousands of microbial genomes shed light on interconnected biogeochemical processes in an aquifer system.</title>
        <authorList>
            <person name="Anantharaman K."/>
            <person name="Brown C.T."/>
            <person name="Hug L.A."/>
            <person name="Sharon I."/>
            <person name="Castelle C.J."/>
            <person name="Probst A.J."/>
            <person name="Thomas B.C."/>
            <person name="Singh A."/>
            <person name="Wilkins M.J."/>
            <person name="Karaoz U."/>
            <person name="Brodie E.L."/>
            <person name="Williams K.H."/>
            <person name="Hubbard S.S."/>
            <person name="Banfield J.F."/>
        </authorList>
    </citation>
    <scope>NUCLEOTIDE SEQUENCE [LARGE SCALE GENOMIC DNA]</scope>
</reference>
<gene>
    <name evidence="1" type="ORF">A2482_02745</name>
</gene>
<evidence type="ECO:0000313" key="2">
    <source>
        <dbReference type="Proteomes" id="UP000178656"/>
    </source>
</evidence>